<reference evidence="2 3" key="1">
    <citation type="submission" date="2023-04" db="EMBL/GenBank/DDBJ databases">
        <title>Funneling lignin-derived compounds into biodiesel using alkali-halophilic Citricoccus sp. P2.</title>
        <authorList>
            <person name="Luo C.-B."/>
        </authorList>
    </citation>
    <scope>NUCLEOTIDE SEQUENCE [LARGE SCALE GENOMIC DNA]</scope>
    <source>
        <strain evidence="2 3">P2</strain>
    </source>
</reference>
<dbReference type="InterPro" id="IPR030395">
    <property type="entry name" value="GP_PDE_dom"/>
</dbReference>
<dbReference type="PANTHER" id="PTHR43805">
    <property type="entry name" value="GLYCEROPHOSPHORYL DIESTER PHOSPHODIESTERASE"/>
    <property type="match status" value="1"/>
</dbReference>
<feature type="domain" description="GP-PDE" evidence="1">
    <location>
        <begin position="16"/>
        <end position="271"/>
    </location>
</feature>
<dbReference type="Gene3D" id="3.20.20.190">
    <property type="entry name" value="Phosphatidylinositol (PI) phosphodiesterase"/>
    <property type="match status" value="1"/>
</dbReference>
<protein>
    <submittedName>
        <fullName evidence="2">Glycerophosphodiester phosphodiesterase family protein</fullName>
    </submittedName>
</protein>
<dbReference type="RefSeq" id="WP_278157802.1">
    <property type="nucleotide sequence ID" value="NZ_CP121252.1"/>
</dbReference>
<evidence type="ECO:0000259" key="1">
    <source>
        <dbReference type="PROSITE" id="PS51704"/>
    </source>
</evidence>
<dbReference type="EMBL" id="CP121252">
    <property type="protein sequence ID" value="WFP16705.1"/>
    <property type="molecule type" value="Genomic_DNA"/>
</dbReference>
<accession>A0ABY8H7N4</accession>
<dbReference type="Pfam" id="PF03009">
    <property type="entry name" value="GDPD"/>
    <property type="match status" value="1"/>
</dbReference>
<dbReference type="InterPro" id="IPR017946">
    <property type="entry name" value="PLC-like_Pdiesterase_TIM-brl"/>
</dbReference>
<organism evidence="2 3">
    <name type="scientific">Citricoccus muralis</name>
    <dbReference type="NCBI Taxonomy" id="169134"/>
    <lineage>
        <taxon>Bacteria</taxon>
        <taxon>Bacillati</taxon>
        <taxon>Actinomycetota</taxon>
        <taxon>Actinomycetes</taxon>
        <taxon>Micrococcales</taxon>
        <taxon>Micrococcaceae</taxon>
        <taxon>Citricoccus</taxon>
    </lineage>
</organism>
<dbReference type="PROSITE" id="PS51704">
    <property type="entry name" value="GP_PDE"/>
    <property type="match status" value="1"/>
</dbReference>
<keyword evidence="3" id="KW-1185">Reference proteome</keyword>
<evidence type="ECO:0000313" key="2">
    <source>
        <dbReference type="EMBL" id="WFP16705.1"/>
    </source>
</evidence>
<proteinExistence type="predicted"/>
<dbReference type="PROSITE" id="PS50007">
    <property type="entry name" value="PIPLC_X_DOMAIN"/>
    <property type="match status" value="1"/>
</dbReference>
<dbReference type="SUPFAM" id="SSF51695">
    <property type="entry name" value="PLC-like phosphodiesterases"/>
    <property type="match status" value="1"/>
</dbReference>
<gene>
    <name evidence="2" type="ORF">P8192_00835</name>
</gene>
<sequence length="280" mass="30795">MPRYLTDSLPGRHGWPIALAHRGADPDRENTLAAFSAAVDRGFGYLELDVRTTADGVPVVFHDETLERITTGAGPLAERTWDELAQFRVVGEHPDGSPGEPLLLFEDLLSAFPHIHLNVDLKDAASAEAVATVVHRHDAWARVLVASFVDAHRIAYRDHARRLTGRDDLPIAHSGGTRAVATLVFTHRFPLPVFRKVVERLRRDVDLHAVQVPVRSGPIPVVTARFVERCHQVGLAVHVWVVDDPAEMERLLALGVDGLVTDNGAGLAEVMAARGHWPQR</sequence>
<dbReference type="Proteomes" id="UP001219037">
    <property type="component" value="Chromosome"/>
</dbReference>
<dbReference type="PANTHER" id="PTHR43805:SF1">
    <property type="entry name" value="GP-PDE DOMAIN-CONTAINING PROTEIN"/>
    <property type="match status" value="1"/>
</dbReference>
<name>A0ABY8H7N4_9MICC</name>
<evidence type="ECO:0000313" key="3">
    <source>
        <dbReference type="Proteomes" id="UP001219037"/>
    </source>
</evidence>